<feature type="transmembrane region" description="Helical" evidence="6">
    <location>
        <begin position="197"/>
        <end position="216"/>
    </location>
</feature>
<dbReference type="PROSITE" id="PS50850">
    <property type="entry name" value="MFS"/>
    <property type="match status" value="1"/>
</dbReference>
<dbReference type="Gene3D" id="1.20.1250.20">
    <property type="entry name" value="MFS general substrate transporter like domains"/>
    <property type="match status" value="1"/>
</dbReference>
<dbReference type="KEGG" id="rha:RHA1_ro10369"/>
<feature type="transmembrane region" description="Helical" evidence="6">
    <location>
        <begin position="298"/>
        <end position="321"/>
    </location>
</feature>
<evidence type="ECO:0000256" key="4">
    <source>
        <dbReference type="ARBA" id="ARBA00022989"/>
    </source>
</evidence>
<feature type="transmembrane region" description="Helical" evidence="6">
    <location>
        <begin position="12"/>
        <end position="35"/>
    </location>
</feature>
<feature type="transmembrane region" description="Helical" evidence="6">
    <location>
        <begin position="135"/>
        <end position="158"/>
    </location>
</feature>
<evidence type="ECO:0000256" key="5">
    <source>
        <dbReference type="ARBA" id="ARBA00023136"/>
    </source>
</evidence>
<dbReference type="Pfam" id="PF07690">
    <property type="entry name" value="MFS_1"/>
    <property type="match status" value="1"/>
</dbReference>
<dbReference type="InterPro" id="IPR011701">
    <property type="entry name" value="MFS"/>
</dbReference>
<geneLocation type="plasmid" evidence="8 9">
    <name>pRHL2</name>
</geneLocation>
<dbReference type="Gene3D" id="1.20.1720.10">
    <property type="entry name" value="Multidrug resistance protein D"/>
    <property type="match status" value="1"/>
</dbReference>
<dbReference type="GO" id="GO:0022857">
    <property type="term" value="F:transmembrane transporter activity"/>
    <property type="evidence" value="ECO:0007669"/>
    <property type="project" value="InterPro"/>
</dbReference>
<keyword evidence="3 6" id="KW-0812">Transmembrane</keyword>
<dbReference type="OrthoDB" id="9812221at2"/>
<keyword evidence="5 6" id="KW-0472">Membrane</keyword>
<feature type="transmembrane region" description="Helical" evidence="6">
    <location>
        <begin position="360"/>
        <end position="387"/>
    </location>
</feature>
<dbReference type="InterPro" id="IPR020846">
    <property type="entry name" value="MFS_dom"/>
</dbReference>
<feature type="transmembrane region" description="Helical" evidence="6">
    <location>
        <begin position="408"/>
        <end position="431"/>
    </location>
</feature>
<evidence type="ECO:0000256" key="6">
    <source>
        <dbReference type="SAM" id="Phobius"/>
    </source>
</evidence>
<dbReference type="SUPFAM" id="SSF103473">
    <property type="entry name" value="MFS general substrate transporter"/>
    <property type="match status" value="1"/>
</dbReference>
<evidence type="ECO:0000256" key="1">
    <source>
        <dbReference type="ARBA" id="ARBA00004651"/>
    </source>
</evidence>
<reference evidence="9" key="1">
    <citation type="journal article" date="2006" name="Proc. Natl. Acad. Sci. U.S.A.">
        <title>The complete genome of Rhodococcus sp. RHA1 provides insights into a catabolic powerhouse.</title>
        <authorList>
            <person name="McLeod M.P."/>
            <person name="Warren R.L."/>
            <person name="Hsiao W.W.L."/>
            <person name="Araki N."/>
            <person name="Myhre M."/>
            <person name="Fernandes C."/>
            <person name="Miyazawa D."/>
            <person name="Wong W."/>
            <person name="Lillquist A.L."/>
            <person name="Wang D."/>
            <person name="Dosanjh M."/>
            <person name="Hara H."/>
            <person name="Petrescu A."/>
            <person name="Morin R.D."/>
            <person name="Yang G."/>
            <person name="Stott J.M."/>
            <person name="Schein J.E."/>
            <person name="Shin H."/>
            <person name="Smailus D."/>
            <person name="Siddiqui A.S."/>
            <person name="Marra M.A."/>
            <person name="Jones S.J.M."/>
            <person name="Holt R."/>
            <person name="Brinkman F.S.L."/>
            <person name="Miyauchi K."/>
            <person name="Fukuda M."/>
            <person name="Davies J.E."/>
            <person name="Mohn W.W."/>
            <person name="Eltis L.D."/>
        </authorList>
    </citation>
    <scope>NUCLEOTIDE SEQUENCE [LARGE SCALE GENOMIC DNA]</scope>
    <source>
        <strain evidence="9">RHA1</strain>
    </source>
</reference>
<feature type="transmembrane region" description="Helical" evidence="6">
    <location>
        <begin position="47"/>
        <end position="66"/>
    </location>
</feature>
<evidence type="ECO:0000259" key="7">
    <source>
        <dbReference type="PROSITE" id="PS50850"/>
    </source>
</evidence>
<dbReference type="PANTHER" id="PTHR42718:SF9">
    <property type="entry name" value="MAJOR FACILITATOR SUPERFAMILY MULTIDRUG TRANSPORTER MFSC"/>
    <property type="match status" value="1"/>
</dbReference>
<proteinExistence type="predicted"/>
<dbReference type="HOGENOM" id="CLU_000960_34_1_11"/>
<comment type="subcellular location">
    <subcellularLocation>
        <location evidence="1">Cell membrane</location>
        <topology evidence="1">Multi-pass membrane protein</topology>
    </subcellularLocation>
</comment>
<keyword evidence="2" id="KW-0813">Transport</keyword>
<keyword evidence="4 6" id="KW-1133">Transmembrane helix</keyword>
<feature type="transmembrane region" description="Helical" evidence="6">
    <location>
        <begin position="222"/>
        <end position="244"/>
    </location>
</feature>
<feature type="transmembrane region" description="Helical" evidence="6">
    <location>
        <begin position="107"/>
        <end position="123"/>
    </location>
</feature>
<evidence type="ECO:0000313" key="9">
    <source>
        <dbReference type="Proteomes" id="UP000008710"/>
    </source>
</evidence>
<evidence type="ECO:0000313" key="8">
    <source>
        <dbReference type="EMBL" id="ABH00558.1"/>
    </source>
</evidence>
<dbReference type="InterPro" id="IPR036259">
    <property type="entry name" value="MFS_trans_sf"/>
</dbReference>
<dbReference type="EMBL" id="CP000433">
    <property type="protein sequence ID" value="ABH00558.1"/>
    <property type="molecule type" value="Genomic_DNA"/>
</dbReference>
<feature type="domain" description="Major facilitator superfamily (MFS) profile" evidence="7">
    <location>
        <begin position="13"/>
        <end position="466"/>
    </location>
</feature>
<feature type="transmembrane region" description="Helical" evidence="6">
    <location>
        <begin position="333"/>
        <end position="354"/>
    </location>
</feature>
<dbReference type="GO" id="GO:0005886">
    <property type="term" value="C:plasma membrane"/>
    <property type="evidence" value="ECO:0007669"/>
    <property type="project" value="UniProtKB-SubCell"/>
</dbReference>
<accession>Q0RVX8</accession>
<sequence length="488" mass="50133">MTSVLTGRRSSSVIVVLLIAAIVEFLELNMIYVALPAMYKEYGDPAIVGWLVTSFALVAAVAAGIGGRLGDVIGARRVLVGALAVAVLGSLISALAVSFPMLLTGRALQGFSGAILPVAYGELRRVITPARLKTAIGLLSGGAFLGAALGFLSAGLAIQYFGWRSIFCLSAVLGVASAMLCLTLPRPTASTLRVRDIDFVGGTLFAPAVAAILLGVTQLRSWGIGDLRIVGLLVAGIALLGVWVSYELRHANPFFDIRLFRRPRFLASCVGIALFSAGVLSLAVLVSPIMQQSPATGIGFGLSASVYGVISMALAFVGFAFSPVGGLLSQRIGAARAAIIGATVSTIGIVGMMITLHSSVAMFLLFMVLAGNIGCAMTWASFPNLVVEGVPSSRTSEATGMQQVVKQVAQAGGLQLVSVLLAGGAVAGPGGAAVLTESSYRAALWYLVVLSVLVIPVVYLARRTPAEDVSEAAATTVPVRAGVAVEPS</sequence>
<feature type="transmembrane region" description="Helical" evidence="6">
    <location>
        <begin position="265"/>
        <end position="286"/>
    </location>
</feature>
<dbReference type="Proteomes" id="UP000008710">
    <property type="component" value="Plasmid pRHL2"/>
</dbReference>
<feature type="transmembrane region" description="Helical" evidence="6">
    <location>
        <begin position="443"/>
        <end position="461"/>
    </location>
</feature>
<feature type="transmembrane region" description="Helical" evidence="6">
    <location>
        <begin position="164"/>
        <end position="185"/>
    </location>
</feature>
<keyword evidence="8" id="KW-0614">Plasmid</keyword>
<evidence type="ECO:0000256" key="3">
    <source>
        <dbReference type="ARBA" id="ARBA00022692"/>
    </source>
</evidence>
<organism evidence="8 9">
    <name type="scientific">Rhodococcus jostii (strain RHA1)</name>
    <dbReference type="NCBI Taxonomy" id="101510"/>
    <lineage>
        <taxon>Bacteria</taxon>
        <taxon>Bacillati</taxon>
        <taxon>Actinomycetota</taxon>
        <taxon>Actinomycetes</taxon>
        <taxon>Mycobacteriales</taxon>
        <taxon>Nocardiaceae</taxon>
        <taxon>Rhodococcus</taxon>
    </lineage>
</organism>
<evidence type="ECO:0000256" key="2">
    <source>
        <dbReference type="ARBA" id="ARBA00022448"/>
    </source>
</evidence>
<gene>
    <name evidence="8" type="ordered locus">RHA1_ro10369</name>
</gene>
<feature type="transmembrane region" description="Helical" evidence="6">
    <location>
        <begin position="78"/>
        <end position="101"/>
    </location>
</feature>
<dbReference type="AlphaFoldDB" id="Q0RVX8"/>
<dbReference type="PANTHER" id="PTHR42718">
    <property type="entry name" value="MAJOR FACILITATOR SUPERFAMILY MULTIDRUG TRANSPORTER MFSC"/>
    <property type="match status" value="1"/>
</dbReference>
<name>Q0RVX8_RHOJR</name>
<protein>
    <submittedName>
        <fullName evidence="8">Probable multidrug resistance transporter, MFS superfamily</fullName>
    </submittedName>
</protein>